<dbReference type="OrthoDB" id="420884at2759"/>
<dbReference type="GO" id="GO:0016973">
    <property type="term" value="P:poly(A)+ mRNA export from nucleus"/>
    <property type="evidence" value="ECO:0007669"/>
    <property type="project" value="InterPro"/>
</dbReference>
<dbReference type="GO" id="GO:0031369">
    <property type="term" value="F:translation initiation factor binding"/>
    <property type="evidence" value="ECO:0007669"/>
    <property type="project" value="TreeGrafter"/>
</dbReference>
<evidence type="ECO:0000256" key="2">
    <source>
        <dbReference type="ARBA" id="ARBA00011056"/>
    </source>
</evidence>
<dbReference type="GO" id="GO:0005737">
    <property type="term" value="C:cytoplasm"/>
    <property type="evidence" value="ECO:0007669"/>
    <property type="project" value="TreeGrafter"/>
</dbReference>
<keyword evidence="7" id="KW-0906">Nuclear pore complex</keyword>
<protein>
    <recommendedName>
        <fullName evidence="9">mRNA export factor GLE1</fullName>
    </recommendedName>
    <alternativeName>
        <fullName evidence="10">Nucleoporin GLE1</fullName>
    </alternativeName>
</protein>
<keyword evidence="5" id="KW-0653">Protein transport</keyword>
<sequence length="643" mass="72110">MSAPSTIRVSRQPRPSIARATLRRFALSTAAKVTPDGPETLTAYAQLRALTLALNTSSPGVTASKTLPPHLESLRASKRVQLRLSPPLNLTSNGDSSSQQLFEDARRKADSRTPNQDSPSRQLLLEFSRMLIDSDRKFHSELDRAAAEQEKKHLEALAAAAAEHERVRQSAERVAEKFRLEVERERRRREEHEHRELERIRQENVRIEAERRQRQIDDVKRQEAEQRRAAEEARALAEAEERLRKQKAQEEADAAKRQAEREERERREKEDSAAAAAAAQKARVEETIKVQQQPAPTQPTQTNGAARAAAPVAQRAVSNSPLMSSQAEREATHKEYLEIHQRLKVFRKNFQNEIKNNPALKKVAGDLRRSMRMRMGQLTLNVKQNKEPLDHLRECFSQAANIPCFTVNVKQFLASSTQSQLAPGPCEASALLVFLFNHFSKAIIAQLASEAGVNTKAADPIGVVAVSILGRPDYCISNKVPFTDILLAKYHKSCGVLFGIYGPERTERGRQRLGWRRVEGTWCSDQDHLERMTGLGAGWASLTLRKIKPGSALVHPLPIAHYWRAFSRIVNTPTHEATATHYMVLKAMVEGNALERFINAYGKAAIAALRKGFIEFPLGHDSVAAKSMPGFVESAKKEHRLTL</sequence>
<feature type="compositionally biased region" description="Polar residues" evidence="11">
    <location>
        <begin position="112"/>
        <end position="121"/>
    </location>
</feature>
<proteinExistence type="inferred from homology"/>
<dbReference type="GO" id="GO:0044614">
    <property type="term" value="C:nuclear pore cytoplasmic filaments"/>
    <property type="evidence" value="ECO:0007669"/>
    <property type="project" value="TreeGrafter"/>
</dbReference>
<evidence type="ECO:0000256" key="10">
    <source>
        <dbReference type="ARBA" id="ARBA00029983"/>
    </source>
</evidence>
<feature type="compositionally biased region" description="Low complexity" evidence="11">
    <location>
        <begin position="291"/>
        <end position="306"/>
    </location>
</feature>
<evidence type="ECO:0000256" key="5">
    <source>
        <dbReference type="ARBA" id="ARBA00022927"/>
    </source>
</evidence>
<dbReference type="GO" id="GO:0015031">
    <property type="term" value="P:protein transport"/>
    <property type="evidence" value="ECO:0007669"/>
    <property type="project" value="UniProtKB-KW"/>
</dbReference>
<evidence type="ECO:0000256" key="11">
    <source>
        <dbReference type="SAM" id="MobiDB-lite"/>
    </source>
</evidence>
<keyword evidence="3" id="KW-0813">Transport</keyword>
<dbReference type="Proteomes" id="UP000572817">
    <property type="component" value="Unassembled WGS sequence"/>
</dbReference>
<keyword evidence="4" id="KW-0509">mRNA transport</keyword>
<evidence type="ECO:0000256" key="7">
    <source>
        <dbReference type="ARBA" id="ARBA00023132"/>
    </source>
</evidence>
<evidence type="ECO:0000256" key="3">
    <source>
        <dbReference type="ARBA" id="ARBA00022448"/>
    </source>
</evidence>
<feature type="compositionally biased region" description="Polar residues" evidence="11">
    <location>
        <begin position="88"/>
        <end position="101"/>
    </location>
</feature>
<feature type="region of interest" description="Disordered" evidence="11">
    <location>
        <begin position="85"/>
        <end position="121"/>
    </location>
</feature>
<dbReference type="AlphaFoldDB" id="A0A8H4ISR1"/>
<keyword evidence="13" id="KW-1185">Reference proteome</keyword>
<gene>
    <name evidence="12" type="ORF">GTA08_BOTSDO05493</name>
</gene>
<dbReference type="Pfam" id="PF07817">
    <property type="entry name" value="GLE1"/>
    <property type="match status" value="1"/>
</dbReference>
<evidence type="ECO:0000256" key="9">
    <source>
        <dbReference type="ARBA" id="ARBA00026227"/>
    </source>
</evidence>
<dbReference type="GO" id="GO:0005543">
    <property type="term" value="F:phospholipid binding"/>
    <property type="evidence" value="ECO:0007669"/>
    <property type="project" value="TreeGrafter"/>
</dbReference>
<dbReference type="GO" id="GO:0000822">
    <property type="term" value="F:inositol hexakisphosphate binding"/>
    <property type="evidence" value="ECO:0007669"/>
    <property type="project" value="TreeGrafter"/>
</dbReference>
<evidence type="ECO:0000313" key="13">
    <source>
        <dbReference type="Proteomes" id="UP000572817"/>
    </source>
</evidence>
<organism evidence="12 13">
    <name type="scientific">Botryosphaeria dothidea</name>
    <dbReference type="NCBI Taxonomy" id="55169"/>
    <lineage>
        <taxon>Eukaryota</taxon>
        <taxon>Fungi</taxon>
        <taxon>Dikarya</taxon>
        <taxon>Ascomycota</taxon>
        <taxon>Pezizomycotina</taxon>
        <taxon>Dothideomycetes</taxon>
        <taxon>Dothideomycetes incertae sedis</taxon>
        <taxon>Botryosphaeriales</taxon>
        <taxon>Botryosphaeriaceae</taxon>
        <taxon>Botryosphaeria</taxon>
    </lineage>
</organism>
<name>A0A8H4ISR1_9PEZI</name>
<dbReference type="PANTHER" id="PTHR12960:SF0">
    <property type="entry name" value="MRNA EXPORT FACTOR GLE1"/>
    <property type="match status" value="1"/>
</dbReference>
<dbReference type="InterPro" id="IPR012476">
    <property type="entry name" value="GLE1"/>
</dbReference>
<evidence type="ECO:0000256" key="6">
    <source>
        <dbReference type="ARBA" id="ARBA00023010"/>
    </source>
</evidence>
<comment type="similarity">
    <text evidence="2">Belongs to the GLE1 family.</text>
</comment>
<accession>A0A8H4ISR1</accession>
<dbReference type="EMBL" id="WWBZ02000033">
    <property type="protein sequence ID" value="KAF4306511.1"/>
    <property type="molecule type" value="Genomic_DNA"/>
</dbReference>
<dbReference type="Gene3D" id="1.25.40.510">
    <property type="entry name" value="GLE1-like"/>
    <property type="match status" value="1"/>
</dbReference>
<feature type="compositionally biased region" description="Basic and acidic residues" evidence="11">
    <location>
        <begin position="238"/>
        <end position="272"/>
    </location>
</feature>
<dbReference type="PANTHER" id="PTHR12960">
    <property type="entry name" value="GLE-1-RELATED"/>
    <property type="match status" value="1"/>
</dbReference>
<comment type="caution">
    <text evidence="12">The sequence shown here is derived from an EMBL/GenBank/DDBJ whole genome shotgun (WGS) entry which is preliminary data.</text>
</comment>
<reference evidence="12" key="1">
    <citation type="submission" date="2020-04" db="EMBL/GenBank/DDBJ databases">
        <title>Genome Assembly and Annotation of Botryosphaeria dothidea sdau 11-99, a Latent Pathogen of Apple Fruit Ring Rot in China.</title>
        <authorList>
            <person name="Yu C."/>
            <person name="Diao Y."/>
            <person name="Lu Q."/>
            <person name="Zhao J."/>
            <person name="Cui S."/>
            <person name="Peng C."/>
            <person name="He B."/>
            <person name="Liu H."/>
        </authorList>
    </citation>
    <scope>NUCLEOTIDE SEQUENCE [LARGE SCALE GENOMIC DNA]</scope>
    <source>
        <strain evidence="12">Sdau11-99</strain>
    </source>
</reference>
<evidence type="ECO:0000256" key="8">
    <source>
        <dbReference type="ARBA" id="ARBA00023242"/>
    </source>
</evidence>
<keyword evidence="8" id="KW-0539">Nucleus</keyword>
<dbReference type="InterPro" id="IPR038506">
    <property type="entry name" value="GLE1-like_sf"/>
</dbReference>
<evidence type="ECO:0000256" key="4">
    <source>
        <dbReference type="ARBA" id="ARBA00022816"/>
    </source>
</evidence>
<keyword evidence="6" id="KW-0811">Translocation</keyword>
<evidence type="ECO:0000313" key="12">
    <source>
        <dbReference type="EMBL" id="KAF4306511.1"/>
    </source>
</evidence>
<evidence type="ECO:0000256" key="1">
    <source>
        <dbReference type="ARBA" id="ARBA00004567"/>
    </source>
</evidence>
<feature type="region of interest" description="Disordered" evidence="11">
    <location>
        <begin position="238"/>
        <end position="306"/>
    </location>
</feature>
<comment type="subcellular location">
    <subcellularLocation>
        <location evidence="1">Nucleus</location>
        <location evidence="1">Nuclear pore complex</location>
    </subcellularLocation>
</comment>